<dbReference type="PANTHER" id="PTHR43214">
    <property type="entry name" value="TWO-COMPONENT RESPONSE REGULATOR"/>
    <property type="match status" value="1"/>
</dbReference>
<organism evidence="4 5">
    <name type="scientific">Brasilonema bromeliae SPC951</name>
    <dbReference type="NCBI Taxonomy" id="385972"/>
    <lineage>
        <taxon>Bacteria</taxon>
        <taxon>Bacillati</taxon>
        <taxon>Cyanobacteriota</taxon>
        <taxon>Cyanophyceae</taxon>
        <taxon>Nostocales</taxon>
        <taxon>Scytonemataceae</taxon>
        <taxon>Brasilonema</taxon>
        <taxon>Bromeliae group (in: Brasilonema)</taxon>
    </lineage>
</organism>
<dbReference type="GO" id="GO:0003677">
    <property type="term" value="F:DNA binding"/>
    <property type="evidence" value="ECO:0007669"/>
    <property type="project" value="UniProtKB-KW"/>
</dbReference>
<keyword evidence="1 4" id="KW-0238">DNA-binding</keyword>
<dbReference type="PROSITE" id="PS50110">
    <property type="entry name" value="RESPONSE_REGULATORY"/>
    <property type="match status" value="1"/>
</dbReference>
<comment type="caution">
    <text evidence="4">The sequence shown here is derived from an EMBL/GenBank/DDBJ whole genome shotgun (WGS) entry which is preliminary data.</text>
</comment>
<keyword evidence="2" id="KW-0597">Phosphoprotein</keyword>
<dbReference type="InterPro" id="IPR058245">
    <property type="entry name" value="NreC/VraR/RcsB-like_REC"/>
</dbReference>
<dbReference type="CDD" id="cd17535">
    <property type="entry name" value="REC_NarL-like"/>
    <property type="match status" value="1"/>
</dbReference>
<evidence type="ECO:0000313" key="5">
    <source>
        <dbReference type="Proteomes" id="UP000718564"/>
    </source>
</evidence>
<protein>
    <submittedName>
        <fullName evidence="4">DNA-binding response regulator</fullName>
    </submittedName>
</protein>
<dbReference type="RefSeq" id="WP_169157417.1">
    <property type="nucleotide sequence ID" value="NZ_CAWPJE010000231.1"/>
</dbReference>
<dbReference type="Proteomes" id="UP000718564">
    <property type="component" value="Unassembled WGS sequence"/>
</dbReference>
<dbReference type="InterPro" id="IPR001789">
    <property type="entry name" value="Sig_transdc_resp-reg_receiver"/>
</dbReference>
<dbReference type="InterPro" id="IPR039420">
    <property type="entry name" value="WalR-like"/>
</dbReference>
<dbReference type="InterPro" id="IPR011006">
    <property type="entry name" value="CheY-like_superfamily"/>
</dbReference>
<reference evidence="4 5" key="1">
    <citation type="submission" date="2018-06" db="EMBL/GenBank/DDBJ databases">
        <title>Comparative genomics of Brasilonema spp. strains.</title>
        <authorList>
            <person name="Alvarenga D.O."/>
            <person name="Fiore M.F."/>
            <person name="Varani A.M."/>
        </authorList>
    </citation>
    <scope>NUCLEOTIDE SEQUENCE [LARGE SCALE GENOMIC DNA]</scope>
    <source>
        <strain evidence="4 5">SPC951</strain>
    </source>
</reference>
<gene>
    <name evidence="4" type="ORF">DP116_23230</name>
</gene>
<name>A0ABX1PCW9_9CYAN</name>
<dbReference type="Pfam" id="PF00072">
    <property type="entry name" value="Response_reg"/>
    <property type="match status" value="1"/>
</dbReference>
<feature type="domain" description="Response regulatory" evidence="3">
    <location>
        <begin position="3"/>
        <end position="119"/>
    </location>
</feature>
<sequence length="151" mass="17114">MIRLLVVDDQDIFRQDLATLLSASADLDVVGQASHGREALALTQHLQPDVILMDVRMPVYDGVTATREIIQRYPWIRILVLTTFDDDEYVWQSLQAGALGYLLKHTPIEQIVTAIRSVYLGYCQLGPTIVPKVVAQLKPNPSRPKDDYYYL</sequence>
<dbReference type="PANTHER" id="PTHR43214:SF43">
    <property type="entry name" value="TWO-COMPONENT RESPONSE REGULATOR"/>
    <property type="match status" value="1"/>
</dbReference>
<dbReference type="SMART" id="SM00448">
    <property type="entry name" value="REC"/>
    <property type="match status" value="1"/>
</dbReference>
<dbReference type="EMBL" id="QMEB01000232">
    <property type="protein sequence ID" value="NMG22206.1"/>
    <property type="molecule type" value="Genomic_DNA"/>
</dbReference>
<proteinExistence type="predicted"/>
<keyword evidence="5" id="KW-1185">Reference proteome</keyword>
<evidence type="ECO:0000256" key="2">
    <source>
        <dbReference type="PROSITE-ProRule" id="PRU00169"/>
    </source>
</evidence>
<accession>A0ABX1PCW9</accession>
<dbReference type="SUPFAM" id="SSF52172">
    <property type="entry name" value="CheY-like"/>
    <property type="match status" value="1"/>
</dbReference>
<evidence type="ECO:0000313" key="4">
    <source>
        <dbReference type="EMBL" id="NMG22206.1"/>
    </source>
</evidence>
<dbReference type="Gene3D" id="3.40.50.2300">
    <property type="match status" value="1"/>
</dbReference>
<evidence type="ECO:0000259" key="3">
    <source>
        <dbReference type="PROSITE" id="PS50110"/>
    </source>
</evidence>
<feature type="modified residue" description="4-aspartylphosphate" evidence="2">
    <location>
        <position position="54"/>
    </location>
</feature>
<evidence type="ECO:0000256" key="1">
    <source>
        <dbReference type="ARBA" id="ARBA00023125"/>
    </source>
</evidence>